<dbReference type="OrthoDB" id="674604at2759"/>
<dbReference type="PANTHER" id="PTHR10622">
    <property type="entry name" value="HET DOMAIN-CONTAINING PROTEIN"/>
    <property type="match status" value="1"/>
</dbReference>
<dbReference type="EMBL" id="ML976108">
    <property type="protein sequence ID" value="KAF1938339.1"/>
    <property type="molecule type" value="Genomic_DNA"/>
</dbReference>
<dbReference type="Pfam" id="PF06985">
    <property type="entry name" value="HET"/>
    <property type="match status" value="1"/>
</dbReference>
<name>A0A6A5SG02_9PLEO</name>
<evidence type="ECO:0000259" key="1">
    <source>
        <dbReference type="Pfam" id="PF06985"/>
    </source>
</evidence>
<evidence type="ECO:0000313" key="3">
    <source>
        <dbReference type="Proteomes" id="UP000800038"/>
    </source>
</evidence>
<gene>
    <name evidence="2" type="ORF">EJ02DRAFT_457962</name>
</gene>
<sequence>MRLLKNNGDGEVTITRFDNNAIPPFAILSHTWGADTEEVTFADLVEGGGQAKRGYRKICFCGEQAQQDGLQYFWVDTCCINKSDKAELSQAIRSMFCWYQNAARCYVYLSDVSTTKRKFDNMLGNFTWEPAFRSSCWFTRGWTLQELLAPNTVEFFSREWEKLGDKKSLTSMIHKITSIPHEVLGGAPLSQFSVNERLRWKEGRETKREEDRAYSLQGILDVKLAPVYSEGAVGAFRRLIDEIHKLERCVEDIRSTDPCDDKKRIEDTKGGLLADSYR</sequence>
<protein>
    <recommendedName>
        <fullName evidence="1">Heterokaryon incompatibility domain-containing protein</fullName>
    </recommendedName>
</protein>
<proteinExistence type="predicted"/>
<dbReference type="Proteomes" id="UP000800038">
    <property type="component" value="Unassembled WGS sequence"/>
</dbReference>
<dbReference type="PANTHER" id="PTHR10622:SF13">
    <property type="entry name" value="NACHT DOMAIN-CONTAINING PROTEIN"/>
    <property type="match status" value="1"/>
</dbReference>
<accession>A0A6A5SG02</accession>
<evidence type="ECO:0000313" key="2">
    <source>
        <dbReference type="EMBL" id="KAF1938339.1"/>
    </source>
</evidence>
<feature type="domain" description="Heterokaryon incompatibility" evidence="1">
    <location>
        <begin position="25"/>
        <end position="116"/>
    </location>
</feature>
<dbReference type="AlphaFoldDB" id="A0A6A5SG02"/>
<organism evidence="2 3">
    <name type="scientific">Clathrospora elynae</name>
    <dbReference type="NCBI Taxonomy" id="706981"/>
    <lineage>
        <taxon>Eukaryota</taxon>
        <taxon>Fungi</taxon>
        <taxon>Dikarya</taxon>
        <taxon>Ascomycota</taxon>
        <taxon>Pezizomycotina</taxon>
        <taxon>Dothideomycetes</taxon>
        <taxon>Pleosporomycetidae</taxon>
        <taxon>Pleosporales</taxon>
        <taxon>Diademaceae</taxon>
        <taxon>Clathrospora</taxon>
    </lineage>
</organism>
<dbReference type="InterPro" id="IPR010730">
    <property type="entry name" value="HET"/>
</dbReference>
<keyword evidence="3" id="KW-1185">Reference proteome</keyword>
<reference evidence="2" key="1">
    <citation type="journal article" date="2020" name="Stud. Mycol.">
        <title>101 Dothideomycetes genomes: a test case for predicting lifestyles and emergence of pathogens.</title>
        <authorList>
            <person name="Haridas S."/>
            <person name="Albert R."/>
            <person name="Binder M."/>
            <person name="Bloem J."/>
            <person name="Labutti K."/>
            <person name="Salamov A."/>
            <person name="Andreopoulos B."/>
            <person name="Baker S."/>
            <person name="Barry K."/>
            <person name="Bills G."/>
            <person name="Bluhm B."/>
            <person name="Cannon C."/>
            <person name="Castanera R."/>
            <person name="Culley D."/>
            <person name="Daum C."/>
            <person name="Ezra D."/>
            <person name="Gonzalez J."/>
            <person name="Henrissat B."/>
            <person name="Kuo A."/>
            <person name="Liang C."/>
            <person name="Lipzen A."/>
            <person name="Lutzoni F."/>
            <person name="Magnuson J."/>
            <person name="Mondo S."/>
            <person name="Nolan M."/>
            <person name="Ohm R."/>
            <person name="Pangilinan J."/>
            <person name="Park H.-J."/>
            <person name="Ramirez L."/>
            <person name="Alfaro M."/>
            <person name="Sun H."/>
            <person name="Tritt A."/>
            <person name="Yoshinaga Y."/>
            <person name="Zwiers L.-H."/>
            <person name="Turgeon B."/>
            <person name="Goodwin S."/>
            <person name="Spatafora J."/>
            <person name="Crous P."/>
            <person name="Grigoriev I."/>
        </authorList>
    </citation>
    <scope>NUCLEOTIDE SEQUENCE</scope>
    <source>
        <strain evidence="2">CBS 161.51</strain>
    </source>
</reference>